<dbReference type="PANTHER" id="PTHR46579:SF1">
    <property type="entry name" value="F5_8 TYPE C DOMAIN-CONTAINING PROTEIN"/>
    <property type="match status" value="1"/>
</dbReference>
<evidence type="ECO:0000313" key="2">
    <source>
        <dbReference type="EMBL" id="CAF1264971.1"/>
    </source>
</evidence>
<dbReference type="EMBL" id="CAJNOJ010000853">
    <property type="protein sequence ID" value="CAF1528923.1"/>
    <property type="molecule type" value="Genomic_DNA"/>
</dbReference>
<dbReference type="Proteomes" id="UP000663828">
    <property type="component" value="Unassembled WGS sequence"/>
</dbReference>
<dbReference type="Proteomes" id="UP000663852">
    <property type="component" value="Unassembled WGS sequence"/>
</dbReference>
<comment type="caution">
    <text evidence="3">The sequence shown here is derived from an EMBL/GenBank/DDBJ whole genome shotgun (WGS) entry which is preliminary data.</text>
</comment>
<dbReference type="AlphaFoldDB" id="A0A815VH96"/>
<reference evidence="3" key="1">
    <citation type="submission" date="2021-02" db="EMBL/GenBank/DDBJ databases">
        <authorList>
            <person name="Nowell W R."/>
        </authorList>
    </citation>
    <scope>NUCLEOTIDE SEQUENCE</scope>
</reference>
<accession>A0A815VH96</accession>
<evidence type="ECO:0000313" key="5">
    <source>
        <dbReference type="Proteomes" id="UP000663852"/>
    </source>
</evidence>
<name>A0A815VH96_ADIRI</name>
<dbReference type="PANTHER" id="PTHR46579">
    <property type="entry name" value="F5/8 TYPE C DOMAIN-CONTAINING PROTEIN-RELATED"/>
    <property type="match status" value="1"/>
</dbReference>
<keyword evidence="4" id="KW-1185">Reference proteome</keyword>
<gene>
    <name evidence="3" type="ORF">EDS130_LOCUS44410</name>
    <name evidence="2" type="ORF">XAT740_LOCUS26982</name>
</gene>
<evidence type="ECO:0000256" key="1">
    <source>
        <dbReference type="SAM" id="MobiDB-lite"/>
    </source>
</evidence>
<organism evidence="3 5">
    <name type="scientific">Adineta ricciae</name>
    <name type="common">Rotifer</name>
    <dbReference type="NCBI Taxonomy" id="249248"/>
    <lineage>
        <taxon>Eukaryota</taxon>
        <taxon>Metazoa</taxon>
        <taxon>Spiralia</taxon>
        <taxon>Gnathifera</taxon>
        <taxon>Rotifera</taxon>
        <taxon>Eurotatoria</taxon>
        <taxon>Bdelloidea</taxon>
        <taxon>Adinetida</taxon>
        <taxon>Adinetidae</taxon>
        <taxon>Adineta</taxon>
    </lineage>
</organism>
<evidence type="ECO:0000313" key="3">
    <source>
        <dbReference type="EMBL" id="CAF1528923.1"/>
    </source>
</evidence>
<evidence type="ECO:0000313" key="4">
    <source>
        <dbReference type="Proteomes" id="UP000663828"/>
    </source>
</evidence>
<dbReference type="EMBL" id="CAJNOR010002224">
    <property type="protein sequence ID" value="CAF1264971.1"/>
    <property type="molecule type" value="Genomic_DNA"/>
</dbReference>
<proteinExistence type="predicted"/>
<feature type="region of interest" description="Disordered" evidence="1">
    <location>
        <begin position="29"/>
        <end position="53"/>
    </location>
</feature>
<protein>
    <submittedName>
        <fullName evidence="3">Uncharacterized protein</fullName>
    </submittedName>
</protein>
<sequence length="880" mass="100473">MYHGHSNDFPMRSNKKIIRRLRNAKDRIVRNNLLSSTSPAESADAEESDDQNDDTVELMNVDGQDEEAQFDSTLLEDPTDDTPIVNTDLTSGEEIEEYTETDTENYAVRSSQPSTKEISTILALFRQRYRLSKACINELCSLLRHLGVHNVPTDFRSIEKNLTKDHENTLHAKACIVCTSCGSRGSSVEKCENVKCNSKNNFVSTPTKLYTFRILPQITSILERNRLISEPNTSDHSKIADVIEGQFLRNIHSKERFIESQRQIVSLLINSDGVLIKRFNRSVWAICMIINELPRNVRFNLDNLIICSLSMGGQKPKKHHFQDLIGEWVHELRQLELGFYILPNYSQHTFIKFHAYLIAAAMDKPAQSLLMNINECTGYYSCVRCTIKGKSVASGNGTIRAFIKDKKEKVQIRDNNLYDKCIHIFTRRKTKLKSGDLDVTCGTRGHCALRALTYFNIGPSFVTDSLHNIYSGAFKRLLDIWFKSRGDLYSIHKSLHVVEAQLDGIRYPSSTYHLPSQLRFFTRFKGNEYRMTLLFGYQYFKSVLPLQYYKHLKMLAFAMNLAESSALGQETIKDIEFLLNEFEELFPILYSSVNGPNVVVDELINNINILQCATAELKKNDFSSSLRNFVLQMFSSKRRAFSIESCTPENGYIHFGRALQLSNHHRIVTYLNIKGYRVVQRGMKNDDERVLMNLQQQLNTDIISKLDALVESSQSKLLEIHGQLLSKAHGVRAVDLLKKRDCELVQPTCALGKRVNNWSGSNTAKNTSLKHEDTRVKQMYDKGKEEFHRINEDIKSIYKSIGTVDIKSLKMIDELCRAAQSGIESMVSACGRMRAYLKAIDVDQDFLVNSVLDAARSMNIADGYMDTTRIHHIKQVLGLE</sequence>
<feature type="compositionally biased region" description="Acidic residues" evidence="1">
    <location>
        <begin position="43"/>
        <end position="53"/>
    </location>
</feature>
<dbReference type="OrthoDB" id="9997009at2759"/>